<proteinExistence type="predicted"/>
<feature type="transmembrane region" description="Helical" evidence="1">
    <location>
        <begin position="20"/>
        <end position="36"/>
    </location>
</feature>
<reference evidence="2 3" key="1">
    <citation type="submission" date="2018-03" db="EMBL/GenBank/DDBJ databases">
        <title>Genomic Encyclopedia of Type Strains, Phase III (KMG-III): the genomes of soil and plant-associated and newly described type strains.</title>
        <authorList>
            <person name="Whitman W."/>
        </authorList>
    </citation>
    <scope>NUCLEOTIDE SEQUENCE [LARGE SCALE GENOMIC DNA]</scope>
    <source>
        <strain evidence="2 3">CGMCC 4.7097</strain>
    </source>
</reference>
<dbReference type="EMBL" id="PYAX01000009">
    <property type="protein sequence ID" value="PSL53278.1"/>
    <property type="molecule type" value="Genomic_DNA"/>
</dbReference>
<organism evidence="2 3">
    <name type="scientific">Saccharothrix carnea</name>
    <dbReference type="NCBI Taxonomy" id="1280637"/>
    <lineage>
        <taxon>Bacteria</taxon>
        <taxon>Bacillati</taxon>
        <taxon>Actinomycetota</taxon>
        <taxon>Actinomycetes</taxon>
        <taxon>Pseudonocardiales</taxon>
        <taxon>Pseudonocardiaceae</taxon>
        <taxon>Saccharothrix</taxon>
    </lineage>
</organism>
<keyword evidence="1" id="KW-0812">Transmembrane</keyword>
<name>A0A2P8I489_SACCR</name>
<keyword evidence="1" id="KW-0472">Membrane</keyword>
<comment type="caution">
    <text evidence="2">The sequence shown here is derived from an EMBL/GenBank/DDBJ whole genome shotgun (WGS) entry which is preliminary data.</text>
</comment>
<dbReference type="Proteomes" id="UP000241118">
    <property type="component" value="Unassembled WGS sequence"/>
</dbReference>
<sequence>MRIARFNSSWYWPWRGRCAVWWGVIVVVVFVLGFAAGYGEAVLGALATAVATAAVTEIVKAGRRNGPGNA</sequence>
<protein>
    <submittedName>
        <fullName evidence="2">Uncharacterized protein</fullName>
    </submittedName>
</protein>
<dbReference type="AlphaFoldDB" id="A0A2P8I489"/>
<keyword evidence="1" id="KW-1133">Transmembrane helix</keyword>
<accession>A0A2P8I489</accession>
<gene>
    <name evidence="2" type="ORF">B0I31_10968</name>
</gene>
<keyword evidence="3" id="KW-1185">Reference proteome</keyword>
<dbReference type="RefSeq" id="WP_146173939.1">
    <property type="nucleotide sequence ID" value="NZ_PYAX01000009.1"/>
</dbReference>
<evidence type="ECO:0000256" key="1">
    <source>
        <dbReference type="SAM" id="Phobius"/>
    </source>
</evidence>
<evidence type="ECO:0000313" key="2">
    <source>
        <dbReference type="EMBL" id="PSL53278.1"/>
    </source>
</evidence>
<evidence type="ECO:0000313" key="3">
    <source>
        <dbReference type="Proteomes" id="UP000241118"/>
    </source>
</evidence>